<dbReference type="Proteomes" id="UP001501594">
    <property type="component" value="Unassembled WGS sequence"/>
</dbReference>
<dbReference type="EMBL" id="BAABAU010000001">
    <property type="protein sequence ID" value="GAA4265353.1"/>
    <property type="molecule type" value="Genomic_DNA"/>
</dbReference>
<name>A0ABP8DZH7_9MICO</name>
<dbReference type="PANTHER" id="PTHR46401">
    <property type="entry name" value="GLYCOSYLTRANSFERASE WBBK-RELATED"/>
    <property type="match status" value="1"/>
</dbReference>
<comment type="caution">
    <text evidence="3">The sequence shown here is derived from an EMBL/GenBank/DDBJ whole genome shotgun (WGS) entry which is preliminary data.</text>
</comment>
<dbReference type="CDD" id="cd03809">
    <property type="entry name" value="GT4_MtfB-like"/>
    <property type="match status" value="1"/>
</dbReference>
<dbReference type="SUPFAM" id="SSF53756">
    <property type="entry name" value="UDP-Glycosyltransferase/glycogen phosphorylase"/>
    <property type="match status" value="1"/>
</dbReference>
<evidence type="ECO:0000256" key="1">
    <source>
        <dbReference type="ARBA" id="ARBA00022679"/>
    </source>
</evidence>
<evidence type="ECO:0000313" key="3">
    <source>
        <dbReference type="EMBL" id="GAA4265353.1"/>
    </source>
</evidence>
<sequence length="485" mass="52484">MSPTLPLVRRESTDSALREAAAALTGNALGWRRSGGARLVAEVARAVVDPDESASYLLLSCLNRQVPSEREIVDFTRAWRVDGLEKTLATAYSHVSLRATEAVVVESGILIDVTDTGRSRFTTGIQRVARETLTRWARDHELTLASWSTGMTHLRGAGDDEIERVILDPAVRGNVLRRPGVVLVPFGATFVLPEIAVARGRADHLRVIARYSRSRATAIGFDCIPITTSETSGPGMPGAFSKYLAALGAFRSIATISSAATTEYEGWRRMLGGAGLPGPAVTTMPLPSQTERMSPETVAATAERLGLGDAPVVLAVGSHEPRKNHLNLLTASELAWREGREFTLVLVGGNAWGDDEFQELVRSLRRKGRSILLLSGVDDETVWSLYGLARFTVFCSINEGFGLPVVESLAIGTPVLTSDFGSMRELGEGHGALVVDPHDPRRMAVSMGRMLDDDDLIVRLEAETESLPVPTWDDYAARLWAVTAD</sequence>
<keyword evidence="1" id="KW-0808">Transferase</keyword>
<proteinExistence type="predicted"/>
<dbReference type="RefSeq" id="WP_344793890.1">
    <property type="nucleotide sequence ID" value="NZ_BAABAU010000001.1"/>
</dbReference>
<accession>A0ABP8DZH7</accession>
<dbReference type="InterPro" id="IPR001296">
    <property type="entry name" value="Glyco_trans_1"/>
</dbReference>
<dbReference type="Pfam" id="PF00534">
    <property type="entry name" value="Glycos_transf_1"/>
    <property type="match status" value="1"/>
</dbReference>
<keyword evidence="4" id="KW-1185">Reference proteome</keyword>
<reference evidence="4" key="1">
    <citation type="journal article" date="2019" name="Int. J. Syst. Evol. Microbiol.">
        <title>The Global Catalogue of Microorganisms (GCM) 10K type strain sequencing project: providing services to taxonomists for standard genome sequencing and annotation.</title>
        <authorList>
            <consortium name="The Broad Institute Genomics Platform"/>
            <consortium name="The Broad Institute Genome Sequencing Center for Infectious Disease"/>
            <person name="Wu L."/>
            <person name="Ma J."/>
        </authorList>
    </citation>
    <scope>NUCLEOTIDE SEQUENCE [LARGE SCALE GENOMIC DNA]</scope>
    <source>
        <strain evidence="4">JCM 17442</strain>
    </source>
</reference>
<organism evidence="3 4">
    <name type="scientific">Frondihabitans peucedani</name>
    <dbReference type="NCBI Taxonomy" id="598626"/>
    <lineage>
        <taxon>Bacteria</taxon>
        <taxon>Bacillati</taxon>
        <taxon>Actinomycetota</taxon>
        <taxon>Actinomycetes</taxon>
        <taxon>Micrococcales</taxon>
        <taxon>Microbacteriaceae</taxon>
        <taxon>Frondihabitans</taxon>
    </lineage>
</organism>
<dbReference type="PANTHER" id="PTHR46401:SF2">
    <property type="entry name" value="GLYCOSYLTRANSFERASE WBBK-RELATED"/>
    <property type="match status" value="1"/>
</dbReference>
<dbReference type="Gene3D" id="3.40.50.2000">
    <property type="entry name" value="Glycogen Phosphorylase B"/>
    <property type="match status" value="1"/>
</dbReference>
<feature type="domain" description="Glycosyl transferase family 1" evidence="2">
    <location>
        <begin position="308"/>
        <end position="460"/>
    </location>
</feature>
<evidence type="ECO:0000259" key="2">
    <source>
        <dbReference type="Pfam" id="PF00534"/>
    </source>
</evidence>
<protein>
    <recommendedName>
        <fullName evidence="2">Glycosyl transferase family 1 domain-containing protein</fullName>
    </recommendedName>
</protein>
<gene>
    <name evidence="3" type="ORF">GCM10022256_09650</name>
</gene>
<evidence type="ECO:0000313" key="4">
    <source>
        <dbReference type="Proteomes" id="UP001501594"/>
    </source>
</evidence>